<accession>A0A3M7M5X6</accession>
<keyword evidence="2" id="KW-1185">Reference proteome</keyword>
<dbReference type="OrthoDB" id="3700802at2759"/>
<protein>
    <submittedName>
        <fullName evidence="1">Uncharacterized protein</fullName>
    </submittedName>
</protein>
<reference evidence="1 2" key="1">
    <citation type="journal article" date="2014" name="PLoS ONE">
        <title>De novo Genome Assembly of the Fungal Plant Pathogen Pyrenophora semeniperda.</title>
        <authorList>
            <person name="Soliai M.M."/>
            <person name="Meyer S.E."/>
            <person name="Udall J.A."/>
            <person name="Elzinga D.E."/>
            <person name="Hermansen R.A."/>
            <person name="Bodily P.M."/>
            <person name="Hart A.A."/>
            <person name="Coleman C.E."/>
        </authorList>
    </citation>
    <scope>NUCLEOTIDE SEQUENCE [LARGE SCALE GENOMIC DNA]</scope>
    <source>
        <strain evidence="1 2">CCB06</strain>
        <tissue evidence="1">Mycelium</tissue>
    </source>
</reference>
<name>A0A3M7M5X6_9PLEO</name>
<proteinExistence type="predicted"/>
<dbReference type="Proteomes" id="UP000265663">
    <property type="component" value="Unassembled WGS sequence"/>
</dbReference>
<organism evidence="1 2">
    <name type="scientific">Pyrenophora seminiperda CCB06</name>
    <dbReference type="NCBI Taxonomy" id="1302712"/>
    <lineage>
        <taxon>Eukaryota</taxon>
        <taxon>Fungi</taxon>
        <taxon>Dikarya</taxon>
        <taxon>Ascomycota</taxon>
        <taxon>Pezizomycotina</taxon>
        <taxon>Dothideomycetes</taxon>
        <taxon>Pleosporomycetidae</taxon>
        <taxon>Pleosporales</taxon>
        <taxon>Pleosporineae</taxon>
        <taxon>Pleosporaceae</taxon>
        <taxon>Pyrenophora</taxon>
    </lineage>
</organism>
<gene>
    <name evidence="1" type="ORF">GMOD_00008836</name>
</gene>
<evidence type="ECO:0000313" key="1">
    <source>
        <dbReference type="EMBL" id="RMZ69901.1"/>
    </source>
</evidence>
<dbReference type="AlphaFoldDB" id="A0A3M7M5X6"/>
<evidence type="ECO:0000313" key="2">
    <source>
        <dbReference type="Proteomes" id="UP000265663"/>
    </source>
</evidence>
<dbReference type="EMBL" id="KE747823">
    <property type="protein sequence ID" value="RMZ69901.1"/>
    <property type="molecule type" value="Genomic_DNA"/>
</dbReference>
<sequence>MVPSIPAILQTPWPERPSTRIVQRDEESLRHEAGETENRRALEEYRSQKSALQEEKLAVCPRLTLRLSDASTLSLRDGTLDFTATLCYTTTPEFVPSQPIVLHLLGPKAGGPLSENAVYWGQYQIFASPENLPEHRLPFEWRNVSLRRPRDAKGRFIDSSDSHYAAAQTYVVSEAEGWIELFPGQEVSRRVTLQLDQAVAWQRGVSSGRDYWLRWAPSGTVGNPKTLWSWKYGGLKDWEGIILNKKEDSKCWIPIPIQTEESGLKFKVVDGAE</sequence>